<evidence type="ECO:0000256" key="1">
    <source>
        <dbReference type="SAM" id="MobiDB-lite"/>
    </source>
</evidence>
<comment type="caution">
    <text evidence="2">The sequence shown here is derived from an EMBL/GenBank/DDBJ whole genome shotgun (WGS) entry which is preliminary data.</text>
</comment>
<organism evidence="2 3">
    <name type="scientific">Sphaerisporangium siamense</name>
    <dbReference type="NCBI Taxonomy" id="795645"/>
    <lineage>
        <taxon>Bacteria</taxon>
        <taxon>Bacillati</taxon>
        <taxon>Actinomycetota</taxon>
        <taxon>Actinomycetes</taxon>
        <taxon>Streptosporangiales</taxon>
        <taxon>Streptosporangiaceae</taxon>
        <taxon>Sphaerisporangium</taxon>
    </lineage>
</organism>
<reference evidence="2 3" key="1">
    <citation type="submission" date="2020-08" db="EMBL/GenBank/DDBJ databases">
        <title>Sequencing the genomes of 1000 actinobacteria strains.</title>
        <authorList>
            <person name="Klenk H.-P."/>
        </authorList>
    </citation>
    <scope>NUCLEOTIDE SEQUENCE [LARGE SCALE GENOMIC DNA]</scope>
    <source>
        <strain evidence="2 3">DSM 45784</strain>
    </source>
</reference>
<dbReference type="EMBL" id="JACHND010000001">
    <property type="protein sequence ID" value="MBB4702400.1"/>
    <property type="molecule type" value="Genomic_DNA"/>
</dbReference>
<gene>
    <name evidence="2" type="ORF">BJ982_003944</name>
</gene>
<dbReference type="GO" id="GO:0003989">
    <property type="term" value="F:acetyl-CoA carboxylase activity"/>
    <property type="evidence" value="ECO:0007669"/>
    <property type="project" value="InterPro"/>
</dbReference>
<dbReference type="GO" id="GO:0004658">
    <property type="term" value="F:propionyl-CoA carboxylase activity"/>
    <property type="evidence" value="ECO:0007669"/>
    <property type="project" value="InterPro"/>
</dbReference>
<protein>
    <recommendedName>
        <fullName evidence="4">Acyl-CoA carboxylase subunit epsilon</fullName>
    </recommendedName>
</protein>
<evidence type="ECO:0000313" key="2">
    <source>
        <dbReference type="EMBL" id="MBB4702400.1"/>
    </source>
</evidence>
<evidence type="ECO:0008006" key="4">
    <source>
        <dbReference type="Google" id="ProtNLM"/>
    </source>
</evidence>
<name>A0A7W7GB39_9ACTN</name>
<feature type="compositionally biased region" description="Low complexity" evidence="1">
    <location>
        <begin position="60"/>
        <end position="77"/>
    </location>
</feature>
<dbReference type="Proteomes" id="UP000542210">
    <property type="component" value="Unassembled WGS sequence"/>
</dbReference>
<sequence length="77" mass="8074">MAPEWYLTVVRGDPSPEELAALIVALAARAASAADAEDPQASGDPAEPPARRRWRDAARRAPAPGGDPGAWRVSGWA</sequence>
<dbReference type="AlphaFoldDB" id="A0A7W7GB39"/>
<dbReference type="Pfam" id="PF13822">
    <property type="entry name" value="ACC_epsilon"/>
    <property type="match status" value="1"/>
</dbReference>
<evidence type="ECO:0000313" key="3">
    <source>
        <dbReference type="Proteomes" id="UP000542210"/>
    </source>
</evidence>
<dbReference type="RefSeq" id="WP_239123695.1">
    <property type="nucleotide sequence ID" value="NZ_BOOV01000040.1"/>
</dbReference>
<feature type="region of interest" description="Disordered" evidence="1">
    <location>
        <begin position="31"/>
        <end position="77"/>
    </location>
</feature>
<proteinExistence type="predicted"/>
<accession>A0A7W7GB39</accession>
<dbReference type="InterPro" id="IPR032716">
    <property type="entry name" value="ACC_epsilon"/>
</dbReference>
<keyword evidence="3" id="KW-1185">Reference proteome</keyword>